<dbReference type="InterPro" id="IPR030386">
    <property type="entry name" value="G_GB1_RHD3_dom"/>
</dbReference>
<dbReference type="InterPro" id="IPR036543">
    <property type="entry name" value="Guanylate-bd_C_sf"/>
</dbReference>
<dbReference type="Proteomes" id="UP000694580">
    <property type="component" value="Chromosome 11"/>
</dbReference>
<evidence type="ECO:0000256" key="3">
    <source>
        <dbReference type="ARBA" id="ARBA00022801"/>
    </source>
</evidence>
<evidence type="ECO:0000256" key="6">
    <source>
        <dbReference type="PROSITE-ProRule" id="PRU01052"/>
    </source>
</evidence>
<reference evidence="9" key="2">
    <citation type="submission" date="2025-08" db="UniProtKB">
        <authorList>
            <consortium name="Ensembl"/>
        </authorList>
    </citation>
    <scope>IDENTIFICATION</scope>
</reference>
<dbReference type="CDD" id="cd01851">
    <property type="entry name" value="GBP"/>
    <property type="match status" value="1"/>
</dbReference>
<dbReference type="FunFam" id="3.40.50.300:FF:002581">
    <property type="entry name" value="Guanylate-binding protein 4"/>
    <property type="match status" value="1"/>
</dbReference>
<sequence length="624" mass="71166">MCVCVCASSATMQKPVCLIDTGMDGILRVKQKALDILQQIQNPVVVVGVVGLYRTGKSYLMNQLAGKQTGFALGSTIESKTKGIWMWCVPHPSKAGHTLVLLDTEGLGDIQKGDSKHDTKIFSLAVLLSSTLIYNSRGTIDNKAIEELQFVTEISEHIKFKSSDEVGDSAHFVKFFPTFIWAVRDFTLELKLDNKCTTEDEYLELALQLKTGTSKITTEYNLPRECIRNYFPSRKCFVFPFPTNPENLTALDHLESSDLLSNFLEKSREFCDFVFHESPVKKLQDGQTVNARVFGHLVKTYVDTISKGDIPCLENAVVAMAQIENEAAVKEGLQVYKSGMEQLKENFPVEVMEITAKHQDLNMTATQAFMKRSFKDTEGKHLKELEVKRYLRQNQESSKRKCEEILSQLSAEMATNLKEGIYAERGGYGLFCNDVKKICCGGQFQFHHFHMKPLTALSPAVIIPQFKDCPLISFLSALPEQREKEILLEQDLMSKEQERLQLEQKMAAEQKSNLERVNQLKDKMEAEMRLMRAEGEKEMQSKLREQAALLEKGFKEKADMMAQEMREFQIKNAEAEERRSREFTSMMESMNQRHGEAMSQMMRQHQEQMKSLVRRPRNDGCVVL</sequence>
<dbReference type="Ensembl" id="ENSDCDT00010052005.1">
    <property type="protein sequence ID" value="ENSDCDP00010041976.1"/>
    <property type="gene ID" value="ENSDCDG00010026284.1"/>
</dbReference>
<reference evidence="9" key="3">
    <citation type="submission" date="2025-09" db="UniProtKB">
        <authorList>
            <consortium name="Ensembl"/>
        </authorList>
    </citation>
    <scope>IDENTIFICATION</scope>
</reference>
<keyword evidence="5" id="KW-0342">GTP-binding</keyword>
<dbReference type="SUPFAM" id="SSF52540">
    <property type="entry name" value="P-loop containing nucleoside triphosphate hydrolases"/>
    <property type="match status" value="1"/>
</dbReference>
<evidence type="ECO:0000313" key="9">
    <source>
        <dbReference type="Ensembl" id="ENSDCDP00010041976.1"/>
    </source>
</evidence>
<dbReference type="Pfam" id="PF02263">
    <property type="entry name" value="GBP"/>
    <property type="match status" value="1"/>
</dbReference>
<proteinExistence type="inferred from homology"/>
<dbReference type="Gene3D" id="3.40.50.300">
    <property type="entry name" value="P-loop containing nucleotide triphosphate hydrolases"/>
    <property type="match status" value="1"/>
</dbReference>
<keyword evidence="10" id="KW-1185">Reference proteome</keyword>
<dbReference type="GO" id="GO:0003924">
    <property type="term" value="F:GTPase activity"/>
    <property type="evidence" value="ECO:0007669"/>
    <property type="project" value="InterPro"/>
</dbReference>
<dbReference type="InterPro" id="IPR027417">
    <property type="entry name" value="P-loop_NTPase"/>
</dbReference>
<dbReference type="InterPro" id="IPR037684">
    <property type="entry name" value="GBP_C"/>
</dbReference>
<dbReference type="PANTHER" id="PTHR10751">
    <property type="entry name" value="GUANYLATE BINDING PROTEIN"/>
    <property type="match status" value="1"/>
</dbReference>
<feature type="coiled-coil region" evidence="7">
    <location>
        <begin position="485"/>
        <end position="534"/>
    </location>
</feature>
<protein>
    <recommendedName>
        <fullName evidence="8">GB1/RHD3-type G domain-containing protein</fullName>
    </recommendedName>
</protein>
<dbReference type="GO" id="GO:0045087">
    <property type="term" value="P:innate immune response"/>
    <property type="evidence" value="ECO:0007669"/>
    <property type="project" value="UniProtKB-KW"/>
</dbReference>
<evidence type="ECO:0000313" key="10">
    <source>
        <dbReference type="Proteomes" id="UP000694580"/>
    </source>
</evidence>
<name>A0AAY4DCP1_9TELE</name>
<evidence type="ECO:0000256" key="5">
    <source>
        <dbReference type="ARBA" id="ARBA00023134"/>
    </source>
</evidence>
<comment type="similarity">
    <text evidence="6">Belongs to the TRAFAC class dynamin-like GTPase superfamily. GB1/RHD3 GTPase family.</text>
</comment>
<evidence type="ECO:0000256" key="7">
    <source>
        <dbReference type="SAM" id="Coils"/>
    </source>
</evidence>
<keyword evidence="2" id="KW-0547">Nucleotide-binding</keyword>
<dbReference type="InterPro" id="IPR015894">
    <property type="entry name" value="Guanylate-bd_N"/>
</dbReference>
<dbReference type="PROSITE" id="PS51715">
    <property type="entry name" value="G_GB1_RHD3"/>
    <property type="match status" value="1"/>
</dbReference>
<dbReference type="AlphaFoldDB" id="A0AAY4DCP1"/>
<dbReference type="InterPro" id="IPR003191">
    <property type="entry name" value="Guanylate-bd/ATL_C"/>
</dbReference>
<feature type="domain" description="GB1/RHD3-type G" evidence="8">
    <location>
        <begin position="41"/>
        <end position="279"/>
    </location>
</feature>
<evidence type="ECO:0000256" key="2">
    <source>
        <dbReference type="ARBA" id="ARBA00022741"/>
    </source>
</evidence>
<dbReference type="GeneTree" id="ENSGT00940000156840"/>
<dbReference type="Gene3D" id="1.20.1000.10">
    <property type="entry name" value="Guanylate-binding protein, C-terminal domain"/>
    <property type="match status" value="2"/>
</dbReference>
<evidence type="ECO:0000259" key="8">
    <source>
        <dbReference type="PROSITE" id="PS51715"/>
    </source>
</evidence>
<dbReference type="CDD" id="cd16269">
    <property type="entry name" value="GBP_C"/>
    <property type="match status" value="1"/>
</dbReference>
<keyword evidence="1" id="KW-0399">Innate immunity</keyword>
<evidence type="ECO:0000256" key="1">
    <source>
        <dbReference type="ARBA" id="ARBA00022588"/>
    </source>
</evidence>
<organism evidence="9 10">
    <name type="scientific">Denticeps clupeoides</name>
    <name type="common">denticle herring</name>
    <dbReference type="NCBI Taxonomy" id="299321"/>
    <lineage>
        <taxon>Eukaryota</taxon>
        <taxon>Metazoa</taxon>
        <taxon>Chordata</taxon>
        <taxon>Craniata</taxon>
        <taxon>Vertebrata</taxon>
        <taxon>Euteleostomi</taxon>
        <taxon>Actinopterygii</taxon>
        <taxon>Neopterygii</taxon>
        <taxon>Teleostei</taxon>
        <taxon>Clupei</taxon>
        <taxon>Clupeiformes</taxon>
        <taxon>Denticipitoidei</taxon>
        <taxon>Denticipitidae</taxon>
        <taxon>Denticeps</taxon>
    </lineage>
</organism>
<dbReference type="SUPFAM" id="SSF48340">
    <property type="entry name" value="Interferon-induced guanylate-binding protein 1 (GBP1), C-terminal domain"/>
    <property type="match status" value="1"/>
</dbReference>
<accession>A0AAY4DCP1</accession>
<keyword evidence="3" id="KW-0378">Hydrolase</keyword>
<dbReference type="Pfam" id="PF02841">
    <property type="entry name" value="GBP_C"/>
    <property type="match status" value="2"/>
</dbReference>
<dbReference type="GO" id="GO:0005525">
    <property type="term" value="F:GTP binding"/>
    <property type="evidence" value="ECO:0007669"/>
    <property type="project" value="UniProtKB-KW"/>
</dbReference>
<reference evidence="9 10" key="1">
    <citation type="submission" date="2020-06" db="EMBL/GenBank/DDBJ databases">
        <authorList>
            <consortium name="Wellcome Sanger Institute Data Sharing"/>
        </authorList>
    </citation>
    <scope>NUCLEOTIDE SEQUENCE [LARGE SCALE GENOMIC DNA]</scope>
</reference>
<gene>
    <name evidence="9" type="primary">LOC114800094</name>
</gene>
<evidence type="ECO:0000256" key="4">
    <source>
        <dbReference type="ARBA" id="ARBA00022859"/>
    </source>
</evidence>
<keyword evidence="7" id="KW-0175">Coiled coil</keyword>
<keyword evidence="4" id="KW-0391">Immunity</keyword>